<feature type="domain" description="Membrane insertase YidC N-terminal" evidence="16">
    <location>
        <begin position="279"/>
        <end position="323"/>
    </location>
</feature>
<dbReference type="InterPro" id="IPR028053">
    <property type="entry name" value="Membr_insert_YidC_N"/>
</dbReference>
<evidence type="ECO:0000256" key="12">
    <source>
        <dbReference type="ARBA" id="ARBA00033342"/>
    </source>
</evidence>
<dbReference type="InterPro" id="IPR019998">
    <property type="entry name" value="Membr_insert_YidC"/>
</dbReference>
<evidence type="ECO:0000256" key="1">
    <source>
        <dbReference type="ARBA" id="ARBA00004429"/>
    </source>
</evidence>
<evidence type="ECO:0000313" key="17">
    <source>
        <dbReference type="EMBL" id="EAI5408056.1"/>
    </source>
</evidence>
<dbReference type="GO" id="GO:0015031">
    <property type="term" value="P:protein transport"/>
    <property type="evidence" value="ECO:0007669"/>
    <property type="project" value="UniProtKB-KW"/>
</dbReference>
<gene>
    <name evidence="13 19" type="primary">yidC</name>
    <name evidence="18" type="ORF">AAH17_05745</name>
    <name evidence="19" type="ORF">AAH24_06725</name>
    <name evidence="17" type="ORF">BVH53_05005</name>
</gene>
<sequence>MLDKLSTQKRLLIATVISILFFITYDYFFIPKRTVDINQTASYAEQNSSSANSAPASQDSINASDSAAPVTSNASKNIVQISGKTYNATIDELGRISSFVLNESKFKDENDKQISLVSLNHSPLPLEIRFSNKDLNEEAFKVAYTSSAETIDVTKSPANVVLTQALNGVTLTKTITFYPDGAYDLKVELSKNEDYFITPGFRPNVVVDGYTVHGTLMRKSDGSLEIIEDKKAKGDERFTGVDILANSDRYYTTLFYEVDKTLDVYIQNDSAENTLSFVKSSGSFSTKGYIGPKDHKILKSIDPNLVDVIEYGWFTFIAKPMFLLLSWLHNYIGNWGFAIVALTIVIRIVLFPLTYKGMVSMNKLKDLAPKMKEIQAKYKGDPSKLNAHVMELYKKNGANPMGGCLPILIQIPIFFAIYRVLLNAIELKGAPWIFWIKDLAIMDPYFILPVLMGATMFIQQKITPANFTDPMQEKIMKFLPLIFTFFFVTFPAGLTLYWFINNLCSVAQQLVVNKIFKKQKEQAIMEKNHER</sequence>
<dbReference type="Gene3D" id="2.70.98.90">
    <property type="match status" value="1"/>
</dbReference>
<keyword evidence="6 13" id="KW-0812">Transmembrane</keyword>
<feature type="region of interest" description="Disordered" evidence="14">
    <location>
        <begin position="48"/>
        <end position="68"/>
    </location>
</feature>
<feature type="transmembrane region" description="Helical" evidence="13">
    <location>
        <begin position="403"/>
        <end position="421"/>
    </location>
</feature>
<dbReference type="Pfam" id="PF14849">
    <property type="entry name" value="YidC_periplas"/>
    <property type="match status" value="1"/>
</dbReference>
<evidence type="ECO:0000259" key="16">
    <source>
        <dbReference type="Pfam" id="PF14849"/>
    </source>
</evidence>
<feature type="compositionally biased region" description="Low complexity" evidence="14">
    <location>
        <begin position="48"/>
        <end position="60"/>
    </location>
</feature>
<keyword evidence="5 13" id="KW-1003">Cell membrane</keyword>
<organism evidence="19">
    <name type="scientific">Campylobacter fetus</name>
    <dbReference type="NCBI Taxonomy" id="196"/>
    <lineage>
        <taxon>Bacteria</taxon>
        <taxon>Pseudomonadati</taxon>
        <taxon>Campylobacterota</taxon>
        <taxon>Epsilonproteobacteria</taxon>
        <taxon>Campylobacterales</taxon>
        <taxon>Campylobacteraceae</taxon>
        <taxon>Campylobacter</taxon>
    </lineage>
</organism>
<dbReference type="EMBL" id="AABQDW010000007">
    <property type="protein sequence ID" value="EAI5408056.1"/>
    <property type="molecule type" value="Genomic_DNA"/>
</dbReference>
<dbReference type="InterPro" id="IPR038221">
    <property type="entry name" value="YidC_periplasmic_sf"/>
</dbReference>
<evidence type="ECO:0000313" key="19">
    <source>
        <dbReference type="EMBL" id="EAK0469048.1"/>
    </source>
</evidence>
<dbReference type="HAMAP" id="MF_01810">
    <property type="entry name" value="YidC_type1"/>
    <property type="match status" value="1"/>
</dbReference>
<evidence type="ECO:0000256" key="4">
    <source>
        <dbReference type="ARBA" id="ARBA00022448"/>
    </source>
</evidence>
<dbReference type="PRINTS" id="PR01900">
    <property type="entry name" value="YIDCPROTEIN"/>
</dbReference>
<dbReference type="EMBL" id="AACCXK010000008">
    <property type="protein sequence ID" value="EAK0453160.1"/>
    <property type="molecule type" value="Genomic_DNA"/>
</dbReference>
<proteinExistence type="inferred from homology"/>
<comment type="similarity">
    <text evidence="2 13">Belongs to the OXA1/ALB3/YidC family. Type 1 subfamily.</text>
</comment>
<protein>
    <recommendedName>
        <fullName evidence="3 13">Membrane protein insertase YidC</fullName>
    </recommendedName>
    <alternativeName>
        <fullName evidence="12 13">Foldase YidC</fullName>
    </alternativeName>
    <alternativeName>
        <fullName evidence="11 13">Membrane integrase YidC</fullName>
    </alternativeName>
    <alternativeName>
        <fullName evidence="13">Membrane protein YidC</fullName>
    </alternativeName>
</protein>
<dbReference type="Pfam" id="PF02096">
    <property type="entry name" value="60KD_IMP"/>
    <property type="match status" value="1"/>
</dbReference>
<keyword evidence="8 13" id="KW-1133">Transmembrane helix</keyword>
<dbReference type="NCBIfam" id="TIGR03592">
    <property type="entry name" value="yidC_oxa1_cterm"/>
    <property type="match status" value="1"/>
</dbReference>
<keyword evidence="4 13" id="KW-0813">Transport</keyword>
<evidence type="ECO:0000256" key="8">
    <source>
        <dbReference type="ARBA" id="ARBA00022989"/>
    </source>
</evidence>
<evidence type="ECO:0000256" key="3">
    <source>
        <dbReference type="ARBA" id="ARBA00015325"/>
    </source>
</evidence>
<dbReference type="InterPro" id="IPR028055">
    <property type="entry name" value="YidC/Oxa/ALB_C"/>
</dbReference>
<keyword evidence="10 13" id="KW-0143">Chaperone</keyword>
<evidence type="ECO:0000256" key="5">
    <source>
        <dbReference type="ARBA" id="ARBA00022475"/>
    </source>
</evidence>
<dbReference type="AlphaFoldDB" id="A0A5L4IKU2"/>
<comment type="caution">
    <text evidence="19">The sequence shown here is derived from an EMBL/GenBank/DDBJ whole genome shotgun (WGS) entry which is preliminary data.</text>
</comment>
<evidence type="ECO:0000256" key="13">
    <source>
        <dbReference type="HAMAP-Rule" id="MF_01810"/>
    </source>
</evidence>
<evidence type="ECO:0000313" key="20">
    <source>
        <dbReference type="Proteomes" id="UP000557842"/>
    </source>
</evidence>
<dbReference type="EMBL" id="AACCXM010000005">
    <property type="protein sequence ID" value="EAK0469048.1"/>
    <property type="molecule type" value="Genomic_DNA"/>
</dbReference>
<comment type="subcellular location">
    <subcellularLocation>
        <location evidence="1">Cell inner membrane</location>
        <topology evidence="1">Multi-pass membrane protein</topology>
    </subcellularLocation>
    <subcellularLocation>
        <location evidence="13">Cell membrane</location>
        <topology evidence="13">Multi-pass membrane protein</topology>
    </subcellularLocation>
</comment>
<evidence type="ECO:0000256" key="2">
    <source>
        <dbReference type="ARBA" id="ARBA00010527"/>
    </source>
</evidence>
<dbReference type="CDD" id="cd20070">
    <property type="entry name" value="5TM_YidC_Alb3"/>
    <property type="match status" value="1"/>
</dbReference>
<dbReference type="GO" id="GO:0051205">
    <property type="term" value="P:protein insertion into membrane"/>
    <property type="evidence" value="ECO:0007669"/>
    <property type="project" value="TreeGrafter"/>
</dbReference>
<feature type="transmembrane region" description="Helical" evidence="13">
    <location>
        <begin position="478"/>
        <end position="500"/>
    </location>
</feature>
<evidence type="ECO:0000313" key="18">
    <source>
        <dbReference type="EMBL" id="EAK0453160.1"/>
    </source>
</evidence>
<evidence type="ECO:0000256" key="14">
    <source>
        <dbReference type="SAM" id="MobiDB-lite"/>
    </source>
</evidence>
<comment type="function">
    <text evidence="13">Required for the insertion and/or proper folding and/or complex formation of integral membrane proteins into the membrane. Involved in integration of membrane proteins that insert both dependently and independently of the Sec translocase complex, as well as at least some lipoproteins. Aids folding of multispanning membrane proteins.</text>
</comment>
<evidence type="ECO:0000256" key="7">
    <source>
        <dbReference type="ARBA" id="ARBA00022927"/>
    </source>
</evidence>
<comment type="subunit">
    <text evidence="13">Interacts with the Sec translocase complex via SecD. Specifically interacts with transmembrane segments of nascent integral membrane proteins during membrane integration.</text>
</comment>
<dbReference type="GO" id="GO:0032977">
    <property type="term" value="F:membrane insertase activity"/>
    <property type="evidence" value="ECO:0007669"/>
    <property type="project" value="InterPro"/>
</dbReference>
<dbReference type="PANTHER" id="PTHR12428:SF65">
    <property type="entry name" value="CYTOCHROME C OXIDASE ASSEMBLY PROTEIN COX18, MITOCHONDRIAL"/>
    <property type="match status" value="1"/>
</dbReference>
<dbReference type="RefSeq" id="WP_038453047.1">
    <property type="nucleotide sequence ID" value="NZ_AABUZP020000044.1"/>
</dbReference>
<dbReference type="PANTHER" id="PTHR12428">
    <property type="entry name" value="OXA1"/>
    <property type="match status" value="1"/>
</dbReference>
<dbReference type="InterPro" id="IPR047196">
    <property type="entry name" value="YidC_ALB_C"/>
</dbReference>
<name>A0A5L4IKU2_CAMFE</name>
<evidence type="ECO:0000256" key="11">
    <source>
        <dbReference type="ARBA" id="ARBA00033245"/>
    </source>
</evidence>
<reference evidence="19 20" key="1">
    <citation type="submission" date="2018-05" db="EMBL/GenBank/DDBJ databases">
        <authorList>
            <consortium name="PulseNet: The National Subtyping Network for Foodborne Disease Surveillance"/>
            <person name="Tarr C.L."/>
            <person name="Trees E."/>
            <person name="Katz L.S."/>
            <person name="Carleton-Romer H.A."/>
            <person name="Stroika S."/>
            <person name="Kucerova Z."/>
            <person name="Roache K.F."/>
            <person name="Sabol A.L."/>
            <person name="Besser J."/>
            <person name="Gerner-Smidt P."/>
        </authorList>
    </citation>
    <scope>NUCLEOTIDE SEQUENCE</scope>
    <source>
        <strain evidence="18">2014D-0197</strain>
        <strain evidence="17 20">2016D-0221</strain>
        <strain evidence="19">D4313</strain>
    </source>
</reference>
<dbReference type="Proteomes" id="UP000557842">
    <property type="component" value="Unassembled WGS sequence"/>
</dbReference>
<keyword evidence="9 13" id="KW-0472">Membrane</keyword>
<feature type="transmembrane region" description="Helical" evidence="13">
    <location>
        <begin position="441"/>
        <end position="458"/>
    </location>
</feature>
<dbReference type="NCBIfam" id="TIGR03593">
    <property type="entry name" value="yidC_nterm"/>
    <property type="match status" value="1"/>
</dbReference>
<dbReference type="CDD" id="cd19960">
    <property type="entry name" value="YidC_peri"/>
    <property type="match status" value="1"/>
</dbReference>
<evidence type="ECO:0000256" key="6">
    <source>
        <dbReference type="ARBA" id="ARBA00022692"/>
    </source>
</evidence>
<evidence type="ECO:0000259" key="15">
    <source>
        <dbReference type="Pfam" id="PF02096"/>
    </source>
</evidence>
<feature type="transmembrane region" description="Helical" evidence="13">
    <location>
        <begin position="12"/>
        <end position="30"/>
    </location>
</feature>
<dbReference type="GO" id="GO:0005886">
    <property type="term" value="C:plasma membrane"/>
    <property type="evidence" value="ECO:0007669"/>
    <property type="project" value="UniProtKB-SubCell"/>
</dbReference>
<dbReference type="NCBIfam" id="NF002357">
    <property type="entry name" value="PRK01318.2-4"/>
    <property type="match status" value="1"/>
</dbReference>
<feature type="transmembrane region" description="Helical" evidence="13">
    <location>
        <begin position="335"/>
        <end position="355"/>
    </location>
</feature>
<evidence type="ECO:0000256" key="10">
    <source>
        <dbReference type="ARBA" id="ARBA00023186"/>
    </source>
</evidence>
<dbReference type="InterPro" id="IPR001708">
    <property type="entry name" value="YidC/ALB3/OXA1/COX18"/>
</dbReference>
<feature type="domain" description="Membrane insertase YidC/Oxa/ALB C-terminal" evidence="15">
    <location>
        <begin position="335"/>
        <end position="514"/>
    </location>
</feature>
<keyword evidence="7 13" id="KW-0653">Protein transport</keyword>
<evidence type="ECO:0000256" key="9">
    <source>
        <dbReference type="ARBA" id="ARBA00023136"/>
    </source>
</evidence>
<dbReference type="PRINTS" id="PR00701">
    <property type="entry name" value="60KDINNERMP"/>
</dbReference>
<accession>A0A5L4IKU2</accession>